<evidence type="ECO:0000256" key="2">
    <source>
        <dbReference type="ARBA" id="ARBA00005019"/>
    </source>
</evidence>
<evidence type="ECO:0000256" key="1">
    <source>
        <dbReference type="ARBA" id="ARBA00002324"/>
    </source>
</evidence>
<keyword evidence="9 11" id="KW-0520">NAD</keyword>
<keyword evidence="14" id="KW-1185">Reference proteome</keyword>
<dbReference type="EMBL" id="CP003557">
    <property type="protein sequence ID" value="AFN75676.1"/>
    <property type="molecule type" value="Genomic_DNA"/>
</dbReference>
<evidence type="ECO:0000256" key="9">
    <source>
        <dbReference type="ARBA" id="ARBA00023027"/>
    </source>
</evidence>
<keyword evidence="6 11" id="KW-0548">Nucleotidyltransferase</keyword>
<dbReference type="KEGG" id="mro:MROS_2446"/>
<keyword evidence="5 11" id="KW-0808">Transferase</keyword>
<dbReference type="PATRIC" id="fig|1191523.3.peg.2578"/>
<dbReference type="GO" id="GO:0005524">
    <property type="term" value="F:ATP binding"/>
    <property type="evidence" value="ECO:0007669"/>
    <property type="project" value="UniProtKB-KW"/>
</dbReference>
<comment type="pathway">
    <text evidence="2 11">Cofactor biosynthesis; NAD(+) biosynthesis; deamido-NAD(+) from nicotinate D-ribonucleotide: step 1/1.</text>
</comment>
<evidence type="ECO:0000256" key="4">
    <source>
        <dbReference type="ARBA" id="ARBA00022642"/>
    </source>
</evidence>
<dbReference type="InterPro" id="IPR014729">
    <property type="entry name" value="Rossmann-like_a/b/a_fold"/>
</dbReference>
<dbReference type="UniPathway" id="UPA00253">
    <property type="reaction ID" value="UER00332"/>
</dbReference>
<dbReference type="HAMAP" id="MF_00244">
    <property type="entry name" value="NaMN_adenylyltr"/>
    <property type="match status" value="1"/>
</dbReference>
<comment type="catalytic activity">
    <reaction evidence="10 11">
        <text>nicotinate beta-D-ribonucleotide + ATP + H(+) = deamido-NAD(+) + diphosphate</text>
        <dbReference type="Rhea" id="RHEA:22860"/>
        <dbReference type="ChEBI" id="CHEBI:15378"/>
        <dbReference type="ChEBI" id="CHEBI:30616"/>
        <dbReference type="ChEBI" id="CHEBI:33019"/>
        <dbReference type="ChEBI" id="CHEBI:57502"/>
        <dbReference type="ChEBI" id="CHEBI:58437"/>
        <dbReference type="EC" id="2.7.7.18"/>
    </reaction>
</comment>
<dbReference type="SUPFAM" id="SSF52374">
    <property type="entry name" value="Nucleotidylyl transferase"/>
    <property type="match status" value="1"/>
</dbReference>
<keyword evidence="4 11" id="KW-0662">Pyridine nucleotide biosynthesis</keyword>
<comment type="similarity">
    <text evidence="3 11">Belongs to the NadD family.</text>
</comment>
<keyword evidence="7 11" id="KW-0547">Nucleotide-binding</keyword>
<evidence type="ECO:0000256" key="3">
    <source>
        <dbReference type="ARBA" id="ARBA00009014"/>
    </source>
</evidence>
<dbReference type="EC" id="2.7.7.18" evidence="11"/>
<dbReference type="NCBIfam" id="TIGR00125">
    <property type="entry name" value="cyt_tran_rel"/>
    <property type="match status" value="1"/>
</dbReference>
<evidence type="ECO:0000259" key="12">
    <source>
        <dbReference type="Pfam" id="PF01467"/>
    </source>
</evidence>
<dbReference type="CDD" id="cd02165">
    <property type="entry name" value="NMNAT"/>
    <property type="match status" value="1"/>
</dbReference>
<comment type="function">
    <text evidence="1 11">Catalyzes the reversible adenylation of nicotinate mononucleotide (NaMN) to nicotinic acid adenine dinucleotide (NaAD).</text>
</comment>
<protein>
    <recommendedName>
        <fullName evidence="11">Probable nicotinate-nucleotide adenylyltransferase</fullName>
        <ecNumber evidence="11">2.7.7.18</ecNumber>
    </recommendedName>
    <alternativeName>
        <fullName evidence="11">Deamido-NAD(+) diphosphorylase</fullName>
    </alternativeName>
    <alternativeName>
        <fullName evidence="11">Deamido-NAD(+) pyrophosphorylase</fullName>
    </alternativeName>
    <alternativeName>
        <fullName evidence="11">Nicotinate mononucleotide adenylyltransferase</fullName>
        <shortName evidence="11">NaMN adenylyltransferase</shortName>
    </alternativeName>
</protein>
<evidence type="ECO:0000256" key="7">
    <source>
        <dbReference type="ARBA" id="ARBA00022741"/>
    </source>
</evidence>
<dbReference type="RefSeq" id="WP_014857106.1">
    <property type="nucleotide sequence ID" value="NC_018178.1"/>
</dbReference>
<dbReference type="eggNOG" id="COG1057">
    <property type="taxonomic scope" value="Bacteria"/>
</dbReference>
<proteinExistence type="inferred from homology"/>
<evidence type="ECO:0000256" key="8">
    <source>
        <dbReference type="ARBA" id="ARBA00022840"/>
    </source>
</evidence>
<accession>I7A717</accession>
<dbReference type="GO" id="GO:0004515">
    <property type="term" value="F:nicotinate-nucleotide adenylyltransferase activity"/>
    <property type="evidence" value="ECO:0007669"/>
    <property type="project" value="UniProtKB-UniRule"/>
</dbReference>
<dbReference type="OrthoDB" id="5295945at2"/>
<dbReference type="PANTHER" id="PTHR39321">
    <property type="entry name" value="NICOTINATE-NUCLEOTIDE ADENYLYLTRANSFERASE-RELATED"/>
    <property type="match status" value="1"/>
</dbReference>
<dbReference type="STRING" id="1191523.MROS_2446"/>
<reference evidence="13 14" key="1">
    <citation type="journal article" date="2013" name="PLoS ONE">
        <title>Genomic analysis of Melioribacter roseus, facultatively anaerobic organotrophic bacterium representing a novel deep lineage within Bacteriodetes/Chlorobi group.</title>
        <authorList>
            <person name="Kadnikov V.V."/>
            <person name="Mardanov A.V."/>
            <person name="Podosokorskaya O.A."/>
            <person name="Gavrilov S.N."/>
            <person name="Kublanov I.V."/>
            <person name="Beletsky A.V."/>
            <person name="Bonch-Osmolovskaya E.A."/>
            <person name="Ravin N.V."/>
        </authorList>
    </citation>
    <scope>NUCLEOTIDE SEQUENCE [LARGE SCALE GENOMIC DNA]</scope>
    <source>
        <strain evidence="14">JCM 17771 / P3M-2</strain>
    </source>
</reference>
<organism evidence="13 14">
    <name type="scientific">Melioribacter roseus (strain DSM 23840 / JCM 17771 / VKM B-2668 / P3M-2)</name>
    <dbReference type="NCBI Taxonomy" id="1191523"/>
    <lineage>
        <taxon>Bacteria</taxon>
        <taxon>Pseudomonadati</taxon>
        <taxon>Ignavibacteriota</taxon>
        <taxon>Ignavibacteria</taxon>
        <taxon>Ignavibacteriales</taxon>
        <taxon>Melioribacteraceae</taxon>
        <taxon>Melioribacter</taxon>
    </lineage>
</organism>
<dbReference type="GO" id="GO:0009435">
    <property type="term" value="P:NAD+ biosynthetic process"/>
    <property type="evidence" value="ECO:0007669"/>
    <property type="project" value="UniProtKB-UniRule"/>
</dbReference>
<dbReference type="NCBIfam" id="NF000840">
    <property type="entry name" value="PRK00071.1-3"/>
    <property type="match status" value="1"/>
</dbReference>
<evidence type="ECO:0000256" key="10">
    <source>
        <dbReference type="ARBA" id="ARBA00048721"/>
    </source>
</evidence>
<evidence type="ECO:0000313" key="14">
    <source>
        <dbReference type="Proteomes" id="UP000009011"/>
    </source>
</evidence>
<name>I7A717_MELRP</name>
<evidence type="ECO:0000256" key="5">
    <source>
        <dbReference type="ARBA" id="ARBA00022679"/>
    </source>
</evidence>
<sequence length="194" mass="22652">MSLKVGIFGGTFDPIHIGHLITTQYVLEKRKLDKIIFVPCHISPHKTDKNSSNPIHRLNMLRLAIEDIPYFDLTDYEIRKGNISYTYDTIVELRKTYANIELIIGYDNLVVFDKWHNPDKIVELAKLVVMKRVIDKETGTKNKYFENAIILDTPTIEISSSELRERIKNNLPVSFMVPPKVEEYIRKINLYRES</sequence>
<gene>
    <name evidence="11" type="primary">nadD</name>
    <name evidence="13" type="ordered locus">MROS_2446</name>
</gene>
<dbReference type="Gene3D" id="3.40.50.620">
    <property type="entry name" value="HUPs"/>
    <property type="match status" value="1"/>
</dbReference>
<dbReference type="PANTHER" id="PTHR39321:SF3">
    <property type="entry name" value="PHOSPHOPANTETHEINE ADENYLYLTRANSFERASE"/>
    <property type="match status" value="1"/>
</dbReference>
<dbReference type="HOGENOM" id="CLU_069765_0_1_10"/>
<keyword evidence="8 11" id="KW-0067">ATP-binding</keyword>
<dbReference type="Proteomes" id="UP000009011">
    <property type="component" value="Chromosome"/>
</dbReference>
<evidence type="ECO:0000313" key="13">
    <source>
        <dbReference type="EMBL" id="AFN75676.1"/>
    </source>
</evidence>
<dbReference type="Pfam" id="PF01467">
    <property type="entry name" value="CTP_transf_like"/>
    <property type="match status" value="1"/>
</dbReference>
<feature type="domain" description="Cytidyltransferase-like" evidence="12">
    <location>
        <begin position="7"/>
        <end position="166"/>
    </location>
</feature>
<dbReference type="InterPro" id="IPR005248">
    <property type="entry name" value="NadD/NMNAT"/>
</dbReference>
<dbReference type="InterPro" id="IPR004821">
    <property type="entry name" value="Cyt_trans-like"/>
</dbReference>
<evidence type="ECO:0000256" key="11">
    <source>
        <dbReference type="HAMAP-Rule" id="MF_00244"/>
    </source>
</evidence>
<dbReference type="AlphaFoldDB" id="I7A717"/>
<dbReference type="NCBIfam" id="TIGR00482">
    <property type="entry name" value="nicotinate (nicotinamide) nucleotide adenylyltransferase"/>
    <property type="match status" value="1"/>
</dbReference>
<evidence type="ECO:0000256" key="6">
    <source>
        <dbReference type="ARBA" id="ARBA00022695"/>
    </source>
</evidence>